<dbReference type="InterPro" id="IPR050367">
    <property type="entry name" value="APC_superfamily"/>
</dbReference>
<dbReference type="PIRSF" id="PIRSF006060">
    <property type="entry name" value="AA_transporter"/>
    <property type="match status" value="1"/>
</dbReference>
<feature type="transmembrane region" description="Helical" evidence="6">
    <location>
        <begin position="236"/>
        <end position="260"/>
    </location>
</feature>
<evidence type="ECO:0000256" key="6">
    <source>
        <dbReference type="SAM" id="Phobius"/>
    </source>
</evidence>
<dbReference type="Gene3D" id="1.20.1740.10">
    <property type="entry name" value="Amino acid/polyamine transporter I"/>
    <property type="match status" value="1"/>
</dbReference>
<sequence length="438" mass="47591">MSKGLSKLDVIALVIGAVIGWGSFYLPGNKFLPEAGVINTAIGFVVGGILIYAIQVGYHTMMFHHHEQGGEFSYTLVHLGKKHGFAVGWALSFCYLTLISLNATAVVLVLKEVLGTVSYGYLYTIAGYPVYLSEIGIGMGIIYFFYWINKRGLVLSMTFQKILILCLVATVVVLSIWMFFHGNKQQFYASYVAHYQLDLAAIIRVVAIIPFLFVGFDIVPQVMTDLGFSIKAATKVTLLATTVGVLIYNLLNLMTALAYAPVQAKNLAWASGSAVLTYAGWFGFGALCIALFAAVVGGINGFLIASSRVVSSLALYELLPSRYAQQNQHQVAEQALKFVSLIAAMLLFLGREVILYIVDLSSLMAAVTYAYVCFISARLAKSPVDKRLSQLGVVISFFFIGLLLVPGSPSQLGGISMGILLGWILLGLLYFRVAGNRK</sequence>
<evidence type="ECO:0000256" key="1">
    <source>
        <dbReference type="ARBA" id="ARBA00004651"/>
    </source>
</evidence>
<reference evidence="8" key="1">
    <citation type="submission" date="2016-12" db="EMBL/GenBank/DDBJ databases">
        <authorList>
            <person name="Gulvik C.A."/>
        </authorList>
    </citation>
    <scope>NUCLEOTIDE SEQUENCE [LARGE SCALE GENOMIC DNA]</scope>
    <source>
        <strain evidence="8">NED12-00049-6B</strain>
    </source>
</reference>
<evidence type="ECO:0000313" key="8">
    <source>
        <dbReference type="Proteomes" id="UP000186890"/>
    </source>
</evidence>
<keyword evidence="5 6" id="KW-0472">Membrane</keyword>
<feature type="transmembrane region" description="Helical" evidence="6">
    <location>
        <begin position="412"/>
        <end position="431"/>
    </location>
</feature>
<keyword evidence="4 6" id="KW-1133">Transmembrane helix</keyword>
<comment type="caution">
    <text evidence="7">The sequence shown here is derived from an EMBL/GenBank/DDBJ whole genome shotgun (WGS) entry which is preliminary data.</text>
</comment>
<feature type="transmembrane region" description="Helical" evidence="6">
    <location>
        <begin position="130"/>
        <end position="149"/>
    </location>
</feature>
<evidence type="ECO:0000256" key="2">
    <source>
        <dbReference type="ARBA" id="ARBA00022475"/>
    </source>
</evidence>
<feature type="transmembrane region" description="Helical" evidence="6">
    <location>
        <begin position="86"/>
        <end position="110"/>
    </location>
</feature>
<keyword evidence="8" id="KW-1185">Reference proteome</keyword>
<feature type="transmembrane region" description="Helical" evidence="6">
    <location>
        <begin position="388"/>
        <end position="406"/>
    </location>
</feature>
<dbReference type="Proteomes" id="UP000186890">
    <property type="component" value="Unassembled WGS sequence"/>
</dbReference>
<evidence type="ECO:0008006" key="9">
    <source>
        <dbReference type="Google" id="ProtNLM"/>
    </source>
</evidence>
<name>A0A1Q8EAA8_9STRE</name>
<proteinExistence type="predicted"/>
<comment type="subcellular location">
    <subcellularLocation>
        <location evidence="1">Cell membrane</location>
        <topology evidence="1">Multi-pass membrane protein</topology>
    </subcellularLocation>
</comment>
<evidence type="ECO:0000313" key="7">
    <source>
        <dbReference type="EMBL" id="OLF48720.1"/>
    </source>
</evidence>
<dbReference type="InterPro" id="IPR002293">
    <property type="entry name" value="AA/rel_permease1"/>
</dbReference>
<dbReference type="GO" id="GO:0005886">
    <property type="term" value="C:plasma membrane"/>
    <property type="evidence" value="ECO:0007669"/>
    <property type="project" value="UniProtKB-SubCell"/>
</dbReference>
<dbReference type="Pfam" id="PF13520">
    <property type="entry name" value="AA_permease_2"/>
    <property type="match status" value="1"/>
</dbReference>
<feature type="transmembrane region" description="Helical" evidence="6">
    <location>
        <begin position="354"/>
        <end position="376"/>
    </location>
</feature>
<evidence type="ECO:0000256" key="4">
    <source>
        <dbReference type="ARBA" id="ARBA00022989"/>
    </source>
</evidence>
<dbReference type="OrthoDB" id="3181223at2"/>
<dbReference type="EMBL" id="MSJM01000001">
    <property type="protein sequence ID" value="OLF48720.1"/>
    <property type="molecule type" value="Genomic_DNA"/>
</dbReference>
<protein>
    <recommendedName>
        <fullName evidence="9">APC family permease</fullName>
    </recommendedName>
</protein>
<feature type="transmembrane region" description="Helical" evidence="6">
    <location>
        <begin position="7"/>
        <end position="26"/>
    </location>
</feature>
<evidence type="ECO:0000256" key="3">
    <source>
        <dbReference type="ARBA" id="ARBA00022692"/>
    </source>
</evidence>
<keyword evidence="2" id="KW-1003">Cell membrane</keyword>
<keyword evidence="3 6" id="KW-0812">Transmembrane</keyword>
<accession>A0A1Q8EAA8</accession>
<dbReference type="AlphaFoldDB" id="A0A1Q8EAA8"/>
<dbReference type="PANTHER" id="PTHR42770:SF7">
    <property type="entry name" value="MEMBRANE PROTEIN"/>
    <property type="match status" value="1"/>
</dbReference>
<dbReference type="PANTHER" id="PTHR42770">
    <property type="entry name" value="AMINO ACID TRANSPORTER-RELATED"/>
    <property type="match status" value="1"/>
</dbReference>
<feature type="transmembrane region" description="Helical" evidence="6">
    <location>
        <begin position="200"/>
        <end position="224"/>
    </location>
</feature>
<feature type="transmembrane region" description="Helical" evidence="6">
    <location>
        <begin position="280"/>
        <end position="310"/>
    </location>
</feature>
<organism evidence="7 8">
    <name type="scientific">Streptococcus cuniculi</name>
    <dbReference type="NCBI Taxonomy" id="1432788"/>
    <lineage>
        <taxon>Bacteria</taxon>
        <taxon>Bacillati</taxon>
        <taxon>Bacillota</taxon>
        <taxon>Bacilli</taxon>
        <taxon>Lactobacillales</taxon>
        <taxon>Streptococcaceae</taxon>
        <taxon>Streptococcus</taxon>
    </lineage>
</organism>
<dbReference type="GO" id="GO:0022857">
    <property type="term" value="F:transmembrane transporter activity"/>
    <property type="evidence" value="ECO:0007669"/>
    <property type="project" value="InterPro"/>
</dbReference>
<evidence type="ECO:0000256" key="5">
    <source>
        <dbReference type="ARBA" id="ARBA00023136"/>
    </source>
</evidence>
<feature type="transmembrane region" description="Helical" evidence="6">
    <location>
        <begin position="38"/>
        <end position="58"/>
    </location>
</feature>
<dbReference type="RefSeq" id="WP_075103770.1">
    <property type="nucleotide sequence ID" value="NZ_MSJM01000001.1"/>
</dbReference>
<gene>
    <name evidence="7" type="ORF">BU202_00030</name>
</gene>
<feature type="transmembrane region" description="Helical" evidence="6">
    <location>
        <begin position="161"/>
        <end position="180"/>
    </location>
</feature>